<organism evidence="2 3">
    <name type="scientific">Halioxenophilus aromaticivorans</name>
    <dbReference type="NCBI Taxonomy" id="1306992"/>
    <lineage>
        <taxon>Bacteria</taxon>
        <taxon>Pseudomonadati</taxon>
        <taxon>Pseudomonadota</taxon>
        <taxon>Gammaproteobacteria</taxon>
        <taxon>Alteromonadales</taxon>
        <taxon>Alteromonadaceae</taxon>
        <taxon>Halioxenophilus</taxon>
    </lineage>
</organism>
<dbReference type="Pfam" id="PF17957">
    <property type="entry name" value="Big_7"/>
    <property type="match status" value="3"/>
</dbReference>
<dbReference type="AlphaFoldDB" id="A0AAV3U6P4"/>
<protein>
    <submittedName>
        <fullName evidence="2">Uncharacterized protein</fullName>
    </submittedName>
</protein>
<keyword evidence="3" id="KW-1185">Reference proteome</keyword>
<feature type="chain" id="PRO_5043495223" evidence="1">
    <location>
        <begin position="32"/>
        <end position="885"/>
    </location>
</feature>
<dbReference type="InterPro" id="IPR035953">
    <property type="entry name" value="Dextranase_N-ter"/>
</dbReference>
<dbReference type="Proteomes" id="UP001409585">
    <property type="component" value="Unassembled WGS sequence"/>
</dbReference>
<dbReference type="InterPro" id="IPR012334">
    <property type="entry name" value="Pectin_lyas_fold"/>
</dbReference>
<keyword evidence="1" id="KW-0732">Signal</keyword>
<accession>A0AAV3U6P4</accession>
<gene>
    <name evidence="2" type="ORF">GCM10025791_37740</name>
</gene>
<dbReference type="SUPFAM" id="SSF101596">
    <property type="entry name" value="Dextranase, N-terminal domain"/>
    <property type="match status" value="1"/>
</dbReference>
<reference evidence="3" key="1">
    <citation type="journal article" date="2019" name="Int. J. Syst. Evol. Microbiol.">
        <title>The Global Catalogue of Microorganisms (GCM) 10K type strain sequencing project: providing services to taxonomists for standard genome sequencing and annotation.</title>
        <authorList>
            <consortium name="The Broad Institute Genomics Platform"/>
            <consortium name="The Broad Institute Genome Sequencing Center for Infectious Disease"/>
            <person name="Wu L."/>
            <person name="Ma J."/>
        </authorList>
    </citation>
    <scope>NUCLEOTIDE SEQUENCE [LARGE SCALE GENOMIC DNA]</scope>
    <source>
        <strain evidence="3">JCM 19134</strain>
    </source>
</reference>
<feature type="signal peptide" evidence="1">
    <location>
        <begin position="1"/>
        <end position="31"/>
    </location>
</feature>
<name>A0AAV3U6P4_9ALTE</name>
<sequence length="885" mass="94997">MENLSTKHRMPAVSSVLALSVSLLTATGGEAATSSNSHAFTEQNIALSNLGSALQQFVQKPSLFGSITGMYEETTDTAVVGKTGTTATEKVDSPQASTAGKPTIALAFSESGYKIAKGTTVTITANAADKNGRITKVGFYKDGVWVGKDTKAPYTHTWKADKNGTYTIYAKTTDNHGLTTTSTKYTFTVTDKATGNENPEVALISPTAGASIDANSNITLSANAFDNDGSITKVAFFANGKWLGKDTTKPYTFDWNNVPEGTHTVYARATDNKNGMATSASVKLTANATKKLQPPAITLTAPNDVAAVDLGDSITIKANASDTDGNIKKVAFYSNGSLLGTDSTSPFAYTWTNANAGSHDIYAIATDSDGLTATSDTHRVSVNEKVSGKLVTYPANADVASVFKSSKFAVNVSQGGSTKNSFVYKSENTANPGWKGTLDYMQDANHWTTFSFDGKVVVEARRLDGKAIENCIVRPLSLNIKPQIQGNKCSFELNQQAKLSVEIDEPTSVTRPITGIGTVTKEIVKNPLFVFAQPLETDVPTKSDDDTIYFGPGIHEIGKGYTIPNNKEVYIAGGAVVIGTMSGGYNPTNVKIRGRGLLTGYGLSESKSEHNSWGNHSIAFTSGSRGSGLEIEGITISDPLRSCIVSYNKVDIRNVSLFSWNHRNDGITAGNNSTIENGFIKVQDDNLKLYYSNQTVRNMVIWQQTAGSVFKFSWNLRRVAQNNLVENIDIIHSDVFTDYAPAEVDRADLQSKSAIFSAMGFQRGSAFQNNTFKGIRIEEEHLLRLMSLRMVTTHAGPVSTDTWGNPSPSAVKTIDNVVIEDLSLAKTPYKQSTLYGNAGGKISNIKFNNLRIDNQLINGEWALTSKLDGTGLTTAGNVSKITFGE</sequence>
<evidence type="ECO:0000313" key="2">
    <source>
        <dbReference type="EMBL" id="GAA4953238.1"/>
    </source>
</evidence>
<dbReference type="RefSeq" id="WP_345426104.1">
    <property type="nucleotide sequence ID" value="NZ_AP031496.1"/>
</dbReference>
<proteinExistence type="predicted"/>
<dbReference type="EMBL" id="BAABLX010000029">
    <property type="protein sequence ID" value="GAA4953238.1"/>
    <property type="molecule type" value="Genomic_DNA"/>
</dbReference>
<dbReference type="InterPro" id="IPR011050">
    <property type="entry name" value="Pectin_lyase_fold/virulence"/>
</dbReference>
<dbReference type="Gene3D" id="2.60.40.10">
    <property type="entry name" value="Immunoglobulins"/>
    <property type="match status" value="3"/>
</dbReference>
<evidence type="ECO:0000256" key="1">
    <source>
        <dbReference type="SAM" id="SignalP"/>
    </source>
</evidence>
<dbReference type="SUPFAM" id="SSF51126">
    <property type="entry name" value="Pectin lyase-like"/>
    <property type="match status" value="1"/>
</dbReference>
<dbReference type="InterPro" id="IPR013783">
    <property type="entry name" value="Ig-like_fold"/>
</dbReference>
<evidence type="ECO:0000313" key="3">
    <source>
        <dbReference type="Proteomes" id="UP001409585"/>
    </source>
</evidence>
<comment type="caution">
    <text evidence="2">The sequence shown here is derived from an EMBL/GenBank/DDBJ whole genome shotgun (WGS) entry which is preliminary data.</text>
</comment>
<dbReference type="Gene3D" id="2.160.20.10">
    <property type="entry name" value="Single-stranded right-handed beta-helix, Pectin lyase-like"/>
    <property type="match status" value="1"/>
</dbReference>